<evidence type="ECO:0000256" key="4">
    <source>
        <dbReference type="ARBA" id="ARBA00022692"/>
    </source>
</evidence>
<evidence type="ECO:0000256" key="5">
    <source>
        <dbReference type="ARBA" id="ARBA00022989"/>
    </source>
</evidence>
<keyword evidence="11" id="KW-1185">Reference proteome</keyword>
<gene>
    <name evidence="10" type="ORF">KM029_19505</name>
</gene>
<feature type="domain" description="MacB-like periplasmic core" evidence="9">
    <location>
        <begin position="16"/>
        <end position="228"/>
    </location>
</feature>
<comment type="similarity">
    <text evidence="2">Belongs to the ABC-4 integral membrane protein family. LolC/E subfamily.</text>
</comment>
<keyword evidence="5 7" id="KW-1133">Transmembrane helix</keyword>
<feature type="transmembrane region" description="Helical" evidence="7">
    <location>
        <begin position="16"/>
        <end position="37"/>
    </location>
</feature>
<accession>A0ABX8H2M4</accession>
<proteinExistence type="inferred from homology"/>
<dbReference type="EMBL" id="CP076129">
    <property type="protein sequence ID" value="QWG09869.1"/>
    <property type="molecule type" value="Genomic_DNA"/>
</dbReference>
<evidence type="ECO:0000259" key="9">
    <source>
        <dbReference type="Pfam" id="PF12704"/>
    </source>
</evidence>
<dbReference type="Pfam" id="PF02687">
    <property type="entry name" value="FtsX"/>
    <property type="match status" value="1"/>
</dbReference>
<dbReference type="RefSeq" id="WP_144076531.1">
    <property type="nucleotide sequence ID" value="NZ_CP076129.1"/>
</dbReference>
<keyword evidence="3" id="KW-1003">Cell membrane</keyword>
<evidence type="ECO:0000259" key="8">
    <source>
        <dbReference type="Pfam" id="PF02687"/>
    </source>
</evidence>
<keyword evidence="6 7" id="KW-0472">Membrane</keyword>
<feature type="transmembrane region" description="Helical" evidence="7">
    <location>
        <begin position="285"/>
        <end position="307"/>
    </location>
</feature>
<dbReference type="Proteomes" id="UP000682802">
    <property type="component" value="Chromosome 2"/>
</dbReference>
<sequence length="423" mass="46616">MFEFLFKGLIRDKSRSLLPVIVVGLGVSLSVFFVGYMKGALGDVIEMNARFGTGHVKVMTREYIKNISQKPLDLSIYDASDVIADLEDKFPTMDWVKRVSFGGILDVPNEQGQTKTQGIAGGLAFDMSENSSDLKRMKLKESIKKGRLPNAPFEILLGEGLAKRMKVKLGDNITYFGTTMDGSMSFQNFKFVGTIGFGTSVLDDKTFIISLKDAEYILDMDDAAQEIFGFLPNDTYDEEKVQEVKTIYNASLKVNKDEFAPEMLALRDQNGLAYMLDMSASMSSIFTVFFIIAMSIVLWNTGLLGGLRRYTEFGIRIAIGESKKAIYKSLILEALVVGVIGSALGTLLGILCTYYLQEVGIDISSMMGQSNMIMSNIIRAQVVPQQLWIGFIPGVCATVLGALLSGRGIFKRQTSTLFNELGV</sequence>
<protein>
    <submittedName>
        <fullName evidence="10">FtsX-like permease family protein</fullName>
    </submittedName>
</protein>
<dbReference type="InterPro" id="IPR003838">
    <property type="entry name" value="ABC3_permease_C"/>
</dbReference>
<evidence type="ECO:0000313" key="10">
    <source>
        <dbReference type="EMBL" id="QWG09869.1"/>
    </source>
</evidence>
<feature type="transmembrane region" description="Helical" evidence="7">
    <location>
        <begin position="330"/>
        <end position="356"/>
    </location>
</feature>
<organism evidence="10 11">
    <name type="scientific">Flammeovirga kamogawensis</name>
    <dbReference type="NCBI Taxonomy" id="373891"/>
    <lineage>
        <taxon>Bacteria</taxon>
        <taxon>Pseudomonadati</taxon>
        <taxon>Bacteroidota</taxon>
        <taxon>Cytophagia</taxon>
        <taxon>Cytophagales</taxon>
        <taxon>Flammeovirgaceae</taxon>
        <taxon>Flammeovirga</taxon>
    </lineage>
</organism>
<dbReference type="Pfam" id="PF12704">
    <property type="entry name" value="MacB_PCD"/>
    <property type="match status" value="1"/>
</dbReference>
<feature type="transmembrane region" description="Helical" evidence="7">
    <location>
        <begin position="387"/>
        <end position="405"/>
    </location>
</feature>
<evidence type="ECO:0000256" key="1">
    <source>
        <dbReference type="ARBA" id="ARBA00004651"/>
    </source>
</evidence>
<dbReference type="PANTHER" id="PTHR30489:SF0">
    <property type="entry name" value="LIPOPROTEIN-RELEASING SYSTEM TRANSMEMBRANE PROTEIN LOLE"/>
    <property type="match status" value="1"/>
</dbReference>
<evidence type="ECO:0000313" key="11">
    <source>
        <dbReference type="Proteomes" id="UP000682802"/>
    </source>
</evidence>
<evidence type="ECO:0000256" key="6">
    <source>
        <dbReference type="ARBA" id="ARBA00023136"/>
    </source>
</evidence>
<dbReference type="InterPro" id="IPR051447">
    <property type="entry name" value="Lipoprotein-release_system"/>
</dbReference>
<dbReference type="PANTHER" id="PTHR30489">
    <property type="entry name" value="LIPOPROTEIN-RELEASING SYSTEM TRANSMEMBRANE PROTEIN LOLE"/>
    <property type="match status" value="1"/>
</dbReference>
<keyword evidence="4 7" id="KW-0812">Transmembrane</keyword>
<comment type="subcellular location">
    <subcellularLocation>
        <location evidence="1">Cell membrane</location>
        <topology evidence="1">Multi-pass membrane protein</topology>
    </subcellularLocation>
</comment>
<feature type="domain" description="ABC3 transporter permease C-terminal" evidence="8">
    <location>
        <begin position="285"/>
        <end position="413"/>
    </location>
</feature>
<evidence type="ECO:0000256" key="3">
    <source>
        <dbReference type="ARBA" id="ARBA00022475"/>
    </source>
</evidence>
<evidence type="ECO:0000256" key="7">
    <source>
        <dbReference type="SAM" id="Phobius"/>
    </source>
</evidence>
<reference evidence="10 11" key="1">
    <citation type="submission" date="2021-05" db="EMBL/GenBank/DDBJ databases">
        <title>Comparative genomic studies on the polysaccharide-degrading batcterial strains of the Flammeovirga genus.</title>
        <authorList>
            <person name="Zewei F."/>
            <person name="Zheng Z."/>
            <person name="Yu L."/>
            <person name="Ruyue G."/>
            <person name="Yanhong M."/>
            <person name="Yuanyuan C."/>
            <person name="Jingyan G."/>
            <person name="Wenjun H."/>
        </authorList>
    </citation>
    <scope>NUCLEOTIDE SEQUENCE [LARGE SCALE GENOMIC DNA]</scope>
    <source>
        <strain evidence="10 11">YS10</strain>
    </source>
</reference>
<dbReference type="InterPro" id="IPR025857">
    <property type="entry name" value="MacB_PCD"/>
</dbReference>
<name>A0ABX8H2M4_9BACT</name>
<evidence type="ECO:0000256" key="2">
    <source>
        <dbReference type="ARBA" id="ARBA00005236"/>
    </source>
</evidence>